<dbReference type="InterPro" id="IPR000673">
    <property type="entry name" value="Sig_transdc_resp-reg_Me-estase"/>
</dbReference>
<dbReference type="PANTHER" id="PTHR42872:SF3">
    <property type="entry name" value="PROTEIN-GLUTAMATE METHYLESTERASE_PROTEIN-GLUTAMINE GLUTAMINASE 1"/>
    <property type="match status" value="1"/>
</dbReference>
<comment type="catalytic activity">
    <reaction evidence="2 3">
        <text>[protein]-L-glutamate 5-O-methyl ester + H2O = L-glutamyl-[protein] + methanol + H(+)</text>
        <dbReference type="Rhea" id="RHEA:23236"/>
        <dbReference type="Rhea" id="RHEA-COMP:10208"/>
        <dbReference type="Rhea" id="RHEA-COMP:10311"/>
        <dbReference type="ChEBI" id="CHEBI:15377"/>
        <dbReference type="ChEBI" id="CHEBI:15378"/>
        <dbReference type="ChEBI" id="CHEBI:17790"/>
        <dbReference type="ChEBI" id="CHEBI:29973"/>
        <dbReference type="ChEBI" id="CHEBI:82795"/>
        <dbReference type="EC" id="3.1.1.61"/>
    </reaction>
</comment>
<evidence type="ECO:0000256" key="4">
    <source>
        <dbReference type="PROSITE-ProRule" id="PRU00050"/>
    </source>
</evidence>
<dbReference type="PROSITE" id="PS50122">
    <property type="entry name" value="CHEB"/>
    <property type="match status" value="1"/>
</dbReference>
<proteinExistence type="inferred from homology"/>
<dbReference type="EMBL" id="JBGFTU010000015">
    <property type="protein sequence ID" value="MEZ0165790.1"/>
    <property type="molecule type" value="Genomic_DNA"/>
</dbReference>
<dbReference type="PIRSF" id="PIRSF000876">
    <property type="entry name" value="RR_chemtxs_CheB"/>
    <property type="match status" value="1"/>
</dbReference>
<evidence type="ECO:0000313" key="9">
    <source>
        <dbReference type="EMBL" id="MEZ0165790.1"/>
    </source>
</evidence>
<name>A0ABV4H2I9_9ACTN</name>
<comment type="similarity">
    <text evidence="3">Belongs to the CheB family.</text>
</comment>
<evidence type="ECO:0000256" key="3">
    <source>
        <dbReference type="HAMAP-Rule" id="MF_00099"/>
    </source>
</evidence>
<sequence length="408" mass="42191">MGPRIRVLTVDDSVVVRRIVTDVLASDPAIEVVGTAPNGKIALDKIVQLKPDVVTLDIEMPVMDGLEAIKEIRRIDRKLPVIMFSTLTERGATATLEALSSGASDYVTKPANVGSVQESMDSVREQLIPKIKALVPHLAAAAAPAPVRPATPVTTRTRTSAAKAPRALVIGSSTGGPEALSAVLAKLPAGLGVPVLVTQHMPPVFTRLYAQRLDKASALRVVEAADGDAVVPGTVYVAPGDFHMEVARRGPQTVIKLHQGPAENFCRPAVDVMVRSAVAAYGGELLAVILTGMGSDGKLGCKAVAAAGGQVLAQDEATSVVWGMPGAVTREGIADEVLPLGSIADAIQRRLGPGVRPGLGTTATPAGTTPRSTLGTTPSSTRTSPLPPARPPAFRPAAPAARPSQGRW</sequence>
<comment type="subcellular location">
    <subcellularLocation>
        <location evidence="3">Cytoplasm</location>
    </subcellularLocation>
</comment>
<comment type="domain">
    <text evidence="3">Contains a C-terminal catalytic domain, and an N-terminal region which modulates catalytic activity.</text>
</comment>
<evidence type="ECO:0000256" key="6">
    <source>
        <dbReference type="SAM" id="MobiDB-lite"/>
    </source>
</evidence>
<feature type="domain" description="CheB-type methylesterase" evidence="8">
    <location>
        <begin position="161"/>
        <end position="354"/>
    </location>
</feature>
<feature type="compositionally biased region" description="Low complexity" evidence="6">
    <location>
        <begin position="351"/>
        <end position="384"/>
    </location>
</feature>
<dbReference type="EC" id="3.5.1.44" evidence="3"/>
<comment type="catalytic activity">
    <reaction evidence="3">
        <text>L-glutaminyl-[protein] + H2O = L-glutamyl-[protein] + NH4(+)</text>
        <dbReference type="Rhea" id="RHEA:16441"/>
        <dbReference type="Rhea" id="RHEA-COMP:10207"/>
        <dbReference type="Rhea" id="RHEA-COMP:10208"/>
        <dbReference type="ChEBI" id="CHEBI:15377"/>
        <dbReference type="ChEBI" id="CHEBI:28938"/>
        <dbReference type="ChEBI" id="CHEBI:29973"/>
        <dbReference type="ChEBI" id="CHEBI:30011"/>
        <dbReference type="EC" id="3.5.1.44"/>
    </reaction>
</comment>
<gene>
    <name evidence="3" type="primary">cheB</name>
    <name evidence="9" type="ORF">AB2L27_13605</name>
</gene>
<dbReference type="InterPro" id="IPR035909">
    <property type="entry name" value="CheB_C"/>
</dbReference>
<dbReference type="GO" id="GO:0008984">
    <property type="term" value="F:protein-glutamate methylesterase activity"/>
    <property type="evidence" value="ECO:0007669"/>
    <property type="project" value="UniProtKB-EC"/>
</dbReference>
<feature type="modified residue" description="4-aspartylphosphate" evidence="3 5">
    <location>
        <position position="57"/>
    </location>
</feature>
<keyword evidence="3 4" id="KW-0145">Chemotaxis</keyword>
<dbReference type="InterPro" id="IPR011006">
    <property type="entry name" value="CheY-like_superfamily"/>
</dbReference>
<evidence type="ECO:0000259" key="8">
    <source>
        <dbReference type="PROSITE" id="PS50122"/>
    </source>
</evidence>
<dbReference type="PANTHER" id="PTHR42872">
    <property type="entry name" value="PROTEIN-GLUTAMATE METHYLESTERASE/PROTEIN-GLUTAMINE GLUTAMINASE"/>
    <property type="match status" value="1"/>
</dbReference>
<keyword evidence="1 3" id="KW-0378">Hydrolase</keyword>
<dbReference type="SUPFAM" id="SSF52172">
    <property type="entry name" value="CheY-like"/>
    <property type="match status" value="1"/>
</dbReference>
<evidence type="ECO:0000259" key="7">
    <source>
        <dbReference type="PROSITE" id="PS50110"/>
    </source>
</evidence>
<dbReference type="SUPFAM" id="SSF52738">
    <property type="entry name" value="Methylesterase CheB, C-terminal domain"/>
    <property type="match status" value="1"/>
</dbReference>
<dbReference type="Gene3D" id="3.40.50.2300">
    <property type="match status" value="1"/>
</dbReference>
<dbReference type="InterPro" id="IPR008248">
    <property type="entry name" value="CheB-like"/>
</dbReference>
<keyword evidence="10" id="KW-1185">Reference proteome</keyword>
<feature type="compositionally biased region" description="Pro residues" evidence="6">
    <location>
        <begin position="385"/>
        <end position="394"/>
    </location>
</feature>
<organism evidence="9 10">
    <name type="scientific">Kineococcus halophytocola</name>
    <dbReference type="NCBI Taxonomy" id="3234027"/>
    <lineage>
        <taxon>Bacteria</taxon>
        <taxon>Bacillati</taxon>
        <taxon>Actinomycetota</taxon>
        <taxon>Actinomycetes</taxon>
        <taxon>Kineosporiales</taxon>
        <taxon>Kineosporiaceae</taxon>
        <taxon>Kineococcus</taxon>
    </lineage>
</organism>
<evidence type="ECO:0000256" key="1">
    <source>
        <dbReference type="ARBA" id="ARBA00022801"/>
    </source>
</evidence>
<feature type="active site" evidence="3 4">
    <location>
        <position position="296"/>
    </location>
</feature>
<reference evidence="9 10" key="1">
    <citation type="submission" date="2024-07" db="EMBL/GenBank/DDBJ databases">
        <authorList>
            <person name="Thanompreechachai J."/>
            <person name="Duangmal K."/>
        </authorList>
    </citation>
    <scope>NUCLEOTIDE SEQUENCE [LARGE SCALE GENOMIC DNA]</scope>
    <source>
        <strain evidence="9 10">LSe6-4</strain>
    </source>
</reference>
<dbReference type="CDD" id="cd16432">
    <property type="entry name" value="CheB_Rec"/>
    <property type="match status" value="1"/>
</dbReference>
<evidence type="ECO:0000256" key="2">
    <source>
        <dbReference type="ARBA" id="ARBA00048267"/>
    </source>
</evidence>
<dbReference type="InterPro" id="IPR001789">
    <property type="entry name" value="Sig_transdc_resp-reg_receiver"/>
</dbReference>
<dbReference type="PROSITE" id="PS50110">
    <property type="entry name" value="RESPONSE_REGULATORY"/>
    <property type="match status" value="1"/>
</dbReference>
<comment type="function">
    <text evidence="3">Involved in chemotaxis. Part of a chemotaxis signal transduction system that modulates chemotaxis in response to various stimuli. Catalyzes the demethylation of specific methylglutamate residues introduced into the chemoreceptors (methyl-accepting chemotaxis proteins or MCP) by CheR. Also mediates the irreversible deamidation of specific glutamine residues to glutamic acid.</text>
</comment>
<dbReference type="RefSeq" id="WP_370442017.1">
    <property type="nucleotide sequence ID" value="NZ_JBGFTU010000015.1"/>
</dbReference>
<keyword evidence="3 5" id="KW-0597">Phosphoprotein</keyword>
<feature type="region of interest" description="Disordered" evidence="6">
    <location>
        <begin position="351"/>
        <end position="408"/>
    </location>
</feature>
<accession>A0ABV4H2I9</accession>
<dbReference type="Gene3D" id="3.40.50.180">
    <property type="entry name" value="Methylesterase CheB, C-terminal domain"/>
    <property type="match status" value="1"/>
</dbReference>
<dbReference type="Pfam" id="PF00072">
    <property type="entry name" value="Response_reg"/>
    <property type="match status" value="1"/>
</dbReference>
<dbReference type="NCBIfam" id="NF001965">
    <property type="entry name" value="PRK00742.1"/>
    <property type="match status" value="1"/>
</dbReference>
<dbReference type="SMART" id="SM00448">
    <property type="entry name" value="REC"/>
    <property type="match status" value="1"/>
</dbReference>
<feature type="active site" evidence="3 4">
    <location>
        <position position="173"/>
    </location>
</feature>
<dbReference type="Proteomes" id="UP001565927">
    <property type="component" value="Unassembled WGS sequence"/>
</dbReference>
<feature type="compositionally biased region" description="Low complexity" evidence="6">
    <location>
        <begin position="395"/>
        <end position="408"/>
    </location>
</feature>
<protein>
    <recommendedName>
        <fullName evidence="3">Protein-glutamate methylesterase/protein-glutamine glutaminase</fullName>
        <ecNumber evidence="3">3.1.1.61</ecNumber>
        <ecNumber evidence="3">3.5.1.44</ecNumber>
    </recommendedName>
</protein>
<dbReference type="HAMAP" id="MF_00099">
    <property type="entry name" value="CheB_chemtxs"/>
    <property type="match status" value="1"/>
</dbReference>
<comment type="PTM">
    <text evidence="3">Phosphorylated by CheA. Phosphorylation of the N-terminal regulatory domain activates the methylesterase activity.</text>
</comment>
<dbReference type="EC" id="3.1.1.61" evidence="3"/>
<comment type="caution">
    <text evidence="9">The sequence shown here is derived from an EMBL/GenBank/DDBJ whole genome shotgun (WGS) entry which is preliminary data.</text>
</comment>
<dbReference type="CDD" id="cd17541">
    <property type="entry name" value="REC_CheB-like"/>
    <property type="match status" value="1"/>
</dbReference>
<dbReference type="Pfam" id="PF01339">
    <property type="entry name" value="CheB_methylest"/>
    <property type="match status" value="1"/>
</dbReference>
<evidence type="ECO:0000313" key="10">
    <source>
        <dbReference type="Proteomes" id="UP001565927"/>
    </source>
</evidence>
<feature type="active site" evidence="3 4">
    <location>
        <position position="200"/>
    </location>
</feature>
<feature type="domain" description="Response regulatory" evidence="7">
    <location>
        <begin position="6"/>
        <end position="124"/>
    </location>
</feature>
<keyword evidence="3" id="KW-0963">Cytoplasm</keyword>
<evidence type="ECO:0000256" key="5">
    <source>
        <dbReference type="PROSITE-ProRule" id="PRU00169"/>
    </source>
</evidence>